<dbReference type="AlphaFoldDB" id="A0A5B7DT15"/>
<gene>
    <name evidence="1" type="ORF">E2C01_017156</name>
</gene>
<accession>A0A5B7DT15</accession>
<protein>
    <submittedName>
        <fullName evidence="1">Uncharacterized protein</fullName>
    </submittedName>
</protein>
<keyword evidence="2" id="KW-1185">Reference proteome</keyword>
<evidence type="ECO:0000313" key="2">
    <source>
        <dbReference type="Proteomes" id="UP000324222"/>
    </source>
</evidence>
<comment type="caution">
    <text evidence="1">The sequence shown here is derived from an EMBL/GenBank/DDBJ whole genome shotgun (WGS) entry which is preliminary data.</text>
</comment>
<sequence>MVSGARGFQEGGRDVCRQEVVVVRMAKQLSLNSNEVLEVNEEWEAEGWVCLLVGDYLPHSGTPDARHGGK</sequence>
<name>A0A5B7DT15_PORTR</name>
<evidence type="ECO:0000313" key="1">
    <source>
        <dbReference type="EMBL" id="MPC24086.1"/>
    </source>
</evidence>
<dbReference type="Proteomes" id="UP000324222">
    <property type="component" value="Unassembled WGS sequence"/>
</dbReference>
<proteinExistence type="predicted"/>
<organism evidence="1 2">
    <name type="scientific">Portunus trituberculatus</name>
    <name type="common">Swimming crab</name>
    <name type="synonym">Neptunus trituberculatus</name>
    <dbReference type="NCBI Taxonomy" id="210409"/>
    <lineage>
        <taxon>Eukaryota</taxon>
        <taxon>Metazoa</taxon>
        <taxon>Ecdysozoa</taxon>
        <taxon>Arthropoda</taxon>
        <taxon>Crustacea</taxon>
        <taxon>Multicrustacea</taxon>
        <taxon>Malacostraca</taxon>
        <taxon>Eumalacostraca</taxon>
        <taxon>Eucarida</taxon>
        <taxon>Decapoda</taxon>
        <taxon>Pleocyemata</taxon>
        <taxon>Brachyura</taxon>
        <taxon>Eubrachyura</taxon>
        <taxon>Portunoidea</taxon>
        <taxon>Portunidae</taxon>
        <taxon>Portuninae</taxon>
        <taxon>Portunus</taxon>
    </lineage>
</organism>
<reference evidence="1 2" key="1">
    <citation type="submission" date="2019-05" db="EMBL/GenBank/DDBJ databases">
        <title>Another draft genome of Portunus trituberculatus and its Hox gene families provides insights of decapod evolution.</title>
        <authorList>
            <person name="Jeong J.-H."/>
            <person name="Song I."/>
            <person name="Kim S."/>
            <person name="Choi T."/>
            <person name="Kim D."/>
            <person name="Ryu S."/>
            <person name="Kim W."/>
        </authorList>
    </citation>
    <scope>NUCLEOTIDE SEQUENCE [LARGE SCALE GENOMIC DNA]</scope>
    <source>
        <tissue evidence="1">Muscle</tissue>
    </source>
</reference>
<dbReference type="EMBL" id="VSRR010001287">
    <property type="protein sequence ID" value="MPC24086.1"/>
    <property type="molecule type" value="Genomic_DNA"/>
</dbReference>